<reference evidence="2" key="1">
    <citation type="submission" date="2024-06" db="EMBL/GenBank/DDBJ databases">
        <title>Sequencing and assembly of the genome of Dyadobacter sp. strain 676, a symbiont of Cyamopsis tetragonoloba.</title>
        <authorList>
            <person name="Guro P."/>
            <person name="Sazanova A."/>
            <person name="Kuznetsova I."/>
            <person name="Belimov A."/>
            <person name="Safronova V."/>
        </authorList>
    </citation>
    <scope>NUCLEOTIDE SEQUENCE</scope>
    <source>
        <strain evidence="2">676</strain>
    </source>
</reference>
<name>A0AAU8FFG2_9BACT</name>
<dbReference type="InterPro" id="IPR014710">
    <property type="entry name" value="RmlC-like_jellyroll"/>
</dbReference>
<gene>
    <name evidence="2" type="ORF">ABV298_19040</name>
</gene>
<dbReference type="Pfam" id="PF19408">
    <property type="entry name" value="PKD_6"/>
    <property type="match status" value="1"/>
</dbReference>
<dbReference type="EMBL" id="CP159289">
    <property type="protein sequence ID" value="XCH22433.1"/>
    <property type="molecule type" value="Genomic_DNA"/>
</dbReference>
<dbReference type="SUPFAM" id="SSF51206">
    <property type="entry name" value="cAMP-binding domain-like"/>
    <property type="match status" value="1"/>
</dbReference>
<dbReference type="InterPro" id="IPR018490">
    <property type="entry name" value="cNMP-bd_dom_sf"/>
</dbReference>
<dbReference type="RefSeq" id="WP_353717765.1">
    <property type="nucleotide sequence ID" value="NZ_CP159289.1"/>
</dbReference>
<dbReference type="InterPro" id="IPR045829">
    <property type="entry name" value="PKD_6"/>
</dbReference>
<sequence length="269" mass="28157">MLLSDGEVCDKLWYLQSGLVRGYHLVADGEGNFRDVTDWFASEHDFFHAADSFVKQLPSRECIETLEPSVLIYITRADLYQLYADRPEACCIGRITYPPGWTLSGSGNIVTLTPNAGSGGVIKVTTSRNDVPGLTTSSQLIITRPVPTKPVINSPDFLLCNPQTITATASNATSYNWVTTGGITANSPGNTNSAQITGVSDGTVKVSATSSVCGVTSAFSNPINVKRSAPAPAALSVTGNGGGTPDFMCNGAGVMLSAYTSEPGTTFGA</sequence>
<dbReference type="Gene3D" id="2.60.120.10">
    <property type="entry name" value="Jelly Rolls"/>
    <property type="match status" value="1"/>
</dbReference>
<organism evidence="2">
    <name type="scientific">Dyadobacter sp. 676</name>
    <dbReference type="NCBI Taxonomy" id="3088362"/>
    <lineage>
        <taxon>Bacteria</taxon>
        <taxon>Pseudomonadati</taxon>
        <taxon>Bacteroidota</taxon>
        <taxon>Cytophagia</taxon>
        <taxon>Cytophagales</taxon>
        <taxon>Spirosomataceae</taxon>
        <taxon>Dyadobacter</taxon>
    </lineage>
</organism>
<evidence type="ECO:0000259" key="1">
    <source>
        <dbReference type="Pfam" id="PF19408"/>
    </source>
</evidence>
<proteinExistence type="predicted"/>
<dbReference type="AlphaFoldDB" id="A0AAU8FFG2"/>
<feature type="domain" description="PKD-like" evidence="1">
    <location>
        <begin position="167"/>
        <end position="218"/>
    </location>
</feature>
<protein>
    <recommendedName>
        <fullName evidence="1">PKD-like domain-containing protein</fullName>
    </recommendedName>
</protein>
<accession>A0AAU8FFG2</accession>
<evidence type="ECO:0000313" key="2">
    <source>
        <dbReference type="EMBL" id="XCH22433.1"/>
    </source>
</evidence>